<proteinExistence type="predicted"/>
<dbReference type="KEGG" id="fgl:EM308_04000"/>
<dbReference type="AlphaFoldDB" id="A0AAC9N6C8"/>
<reference evidence="1 2" key="1">
    <citation type="submission" date="2016-10" db="EMBL/GenBank/DDBJ databases">
        <title>Flavobacterium gilvum sp. nov., isolated from stream water.</title>
        <authorList>
            <person name="Shin S.-K."/>
            <person name="Cho Y.-J."/>
            <person name="Yi H."/>
        </authorList>
    </citation>
    <scope>NUCLEOTIDE SEQUENCE [LARGE SCALE GENOMIC DNA]</scope>
    <source>
        <strain evidence="1 2">EM1308</strain>
    </source>
</reference>
<dbReference type="EMBL" id="CP017479">
    <property type="protein sequence ID" value="AOW08728.1"/>
    <property type="molecule type" value="Genomic_DNA"/>
</dbReference>
<evidence type="ECO:0000313" key="2">
    <source>
        <dbReference type="Proteomes" id="UP000175968"/>
    </source>
</evidence>
<accession>A0AAC9N6C8</accession>
<protein>
    <submittedName>
        <fullName evidence="1">Uncharacterized protein</fullName>
    </submittedName>
</protein>
<sequence>MILPFSTQINGKPTNFVSKIWQGIESKFYASDLKGSCQFTFPKEYIECGQKGLLTWEKPKPKLHTIREDKNGRWKEGNKIDFFINCRQPTMFRFAPVLPVVSTQKILITYTKTNKAMVFIDDKCLYMQDFSLEGNYKMLHLAQNDGFDTIEDFFAYFDKDFTGKIIHWTDLRY</sequence>
<keyword evidence="2" id="KW-1185">Reference proteome</keyword>
<dbReference type="Proteomes" id="UP000175968">
    <property type="component" value="Chromosome"/>
</dbReference>
<dbReference type="RefSeq" id="WP_035635953.1">
    <property type="nucleotide sequence ID" value="NZ_CP017479.1"/>
</dbReference>
<organism evidence="1 2">
    <name type="scientific">Flavobacterium gilvum</name>
    <dbReference type="NCBI Taxonomy" id="1492737"/>
    <lineage>
        <taxon>Bacteria</taxon>
        <taxon>Pseudomonadati</taxon>
        <taxon>Bacteroidota</taxon>
        <taxon>Flavobacteriia</taxon>
        <taxon>Flavobacteriales</taxon>
        <taxon>Flavobacteriaceae</taxon>
        <taxon>Flavobacterium</taxon>
    </lineage>
</organism>
<name>A0AAC9N6C8_9FLAO</name>
<evidence type="ECO:0000313" key="1">
    <source>
        <dbReference type="EMBL" id="AOW08728.1"/>
    </source>
</evidence>
<gene>
    <name evidence="1" type="ORF">EM308_04000</name>
</gene>